<name>A0A9W6R6Y5_9PSEU</name>
<dbReference type="EMBL" id="BSTI01000013">
    <property type="protein sequence ID" value="GLY68732.1"/>
    <property type="molecule type" value="Genomic_DNA"/>
</dbReference>
<gene>
    <name evidence="1" type="ORF">Atai01_53510</name>
</gene>
<accession>A0A9W6R6Y5</accession>
<evidence type="ECO:0000313" key="1">
    <source>
        <dbReference type="EMBL" id="GLY68732.1"/>
    </source>
</evidence>
<comment type="caution">
    <text evidence="1">The sequence shown here is derived from an EMBL/GenBank/DDBJ whole genome shotgun (WGS) entry which is preliminary data.</text>
</comment>
<protein>
    <submittedName>
        <fullName evidence="1">Uncharacterized protein</fullName>
    </submittedName>
</protein>
<dbReference type="Proteomes" id="UP001165136">
    <property type="component" value="Unassembled WGS sequence"/>
</dbReference>
<evidence type="ECO:0000313" key="2">
    <source>
        <dbReference type="Proteomes" id="UP001165136"/>
    </source>
</evidence>
<dbReference type="AlphaFoldDB" id="A0A9W6R6Y5"/>
<reference evidence="1" key="1">
    <citation type="submission" date="2023-03" db="EMBL/GenBank/DDBJ databases">
        <title>Amycolatopsis taiwanensis NBRC 103393.</title>
        <authorList>
            <person name="Ichikawa N."/>
            <person name="Sato H."/>
            <person name="Tonouchi N."/>
        </authorList>
    </citation>
    <scope>NUCLEOTIDE SEQUENCE</scope>
    <source>
        <strain evidence="1">NBRC 103393</strain>
    </source>
</reference>
<proteinExistence type="predicted"/>
<keyword evidence="2" id="KW-1185">Reference proteome</keyword>
<organism evidence="1 2">
    <name type="scientific">Amycolatopsis taiwanensis</name>
    <dbReference type="NCBI Taxonomy" id="342230"/>
    <lineage>
        <taxon>Bacteria</taxon>
        <taxon>Bacillati</taxon>
        <taxon>Actinomycetota</taxon>
        <taxon>Actinomycetes</taxon>
        <taxon>Pseudonocardiales</taxon>
        <taxon>Pseudonocardiaceae</taxon>
        <taxon>Amycolatopsis</taxon>
    </lineage>
</organism>
<sequence>MSTKTDFYIGARYQCRVARIAVRRGPPENVLAVPPGRLALTTTDEATYCDAVEDLLVVWACENLGGVYPRRVVGRGRGTPATAWTGSSRSTLARRPCWSPWAAGWRGTGSTRAAPACRRADPLEPLDIAG</sequence>